<name>A0A164NHQ7_9AGAM</name>
<dbReference type="AlphaFoldDB" id="A0A164NHQ7"/>
<reference evidence="2 3" key="1">
    <citation type="journal article" date="2016" name="Mol. Biol. Evol.">
        <title>Comparative Genomics of Early-Diverging Mushroom-Forming Fungi Provides Insights into the Origins of Lignocellulose Decay Capabilities.</title>
        <authorList>
            <person name="Nagy L.G."/>
            <person name="Riley R."/>
            <person name="Tritt A."/>
            <person name="Adam C."/>
            <person name="Daum C."/>
            <person name="Floudas D."/>
            <person name="Sun H."/>
            <person name="Yadav J.S."/>
            <person name="Pangilinan J."/>
            <person name="Larsson K.H."/>
            <person name="Matsuura K."/>
            <person name="Barry K."/>
            <person name="Labutti K."/>
            <person name="Kuo R."/>
            <person name="Ohm R.A."/>
            <person name="Bhattacharya S.S."/>
            <person name="Shirouzu T."/>
            <person name="Yoshinaga Y."/>
            <person name="Martin F.M."/>
            <person name="Grigoriev I.V."/>
            <person name="Hibbett D.S."/>
        </authorList>
    </citation>
    <scope>NUCLEOTIDE SEQUENCE [LARGE SCALE GENOMIC DNA]</scope>
    <source>
        <strain evidence="2 3">HHB9708</strain>
    </source>
</reference>
<feature type="region of interest" description="Disordered" evidence="1">
    <location>
        <begin position="204"/>
        <end position="239"/>
    </location>
</feature>
<dbReference type="EMBL" id="KV419445">
    <property type="protein sequence ID" value="KZS87714.1"/>
    <property type="molecule type" value="Genomic_DNA"/>
</dbReference>
<evidence type="ECO:0000256" key="1">
    <source>
        <dbReference type="SAM" id="MobiDB-lite"/>
    </source>
</evidence>
<proteinExistence type="predicted"/>
<keyword evidence="3" id="KW-1185">Reference proteome</keyword>
<evidence type="ECO:0000313" key="2">
    <source>
        <dbReference type="EMBL" id="KZS87714.1"/>
    </source>
</evidence>
<dbReference type="Proteomes" id="UP000076722">
    <property type="component" value="Unassembled WGS sequence"/>
</dbReference>
<gene>
    <name evidence="2" type="ORF">SISNIDRAFT_297733</name>
</gene>
<sequence>MSDFPVAIPPIPTSSISLPPMASTSTLTSCDPSPPSFYSSQSHQQPSSSTPYHSPSPTPSRDSPHPSQSQSQSKSQPGTGGRVDKKRLRSEKRLQVEKRSHLKKRDAGNQLVAYIKENVPQSEAGLVKGVADAATRAIEMMTDLKAHTKLVVSQLADSNTQLALELTRNRELSHRVLSLEALVRQYHMSSRRIPLPVRREEQVQVPKREEDCDGILTSTSSVRGESVKEEDVESKSNVL</sequence>
<feature type="region of interest" description="Disordered" evidence="1">
    <location>
        <begin position="1"/>
        <end position="104"/>
    </location>
</feature>
<feature type="compositionally biased region" description="Polar residues" evidence="1">
    <location>
        <begin position="22"/>
        <end position="31"/>
    </location>
</feature>
<evidence type="ECO:0000313" key="3">
    <source>
        <dbReference type="Proteomes" id="UP000076722"/>
    </source>
</evidence>
<organism evidence="2 3">
    <name type="scientific">Sistotremastrum niveocremeum HHB9708</name>
    <dbReference type="NCBI Taxonomy" id="1314777"/>
    <lineage>
        <taxon>Eukaryota</taxon>
        <taxon>Fungi</taxon>
        <taxon>Dikarya</taxon>
        <taxon>Basidiomycota</taxon>
        <taxon>Agaricomycotina</taxon>
        <taxon>Agaricomycetes</taxon>
        <taxon>Sistotremastrales</taxon>
        <taxon>Sistotremastraceae</taxon>
        <taxon>Sertulicium</taxon>
        <taxon>Sertulicium niveocremeum</taxon>
    </lineage>
</organism>
<protein>
    <submittedName>
        <fullName evidence="2">Uncharacterized protein</fullName>
    </submittedName>
</protein>
<feature type="compositionally biased region" description="Low complexity" evidence="1">
    <location>
        <begin position="36"/>
        <end position="77"/>
    </location>
</feature>
<accession>A0A164NHQ7</accession>